<dbReference type="OrthoDB" id="9804006at2"/>
<dbReference type="FunFam" id="1.10.132.20:FF:000001">
    <property type="entry name" value="Ribosome-recycling factor"/>
    <property type="match status" value="1"/>
</dbReference>
<dbReference type="InterPro" id="IPR002661">
    <property type="entry name" value="Ribosome_recyc_fac"/>
</dbReference>
<organism evidence="8 9">
    <name type="scientific">Nitratiruptor tergarcus DSM 16512</name>
    <dbReference type="NCBI Taxonomy" id="1069081"/>
    <lineage>
        <taxon>Bacteria</taxon>
        <taxon>Pseudomonadati</taxon>
        <taxon>Campylobacterota</taxon>
        <taxon>Epsilonproteobacteria</taxon>
        <taxon>Nautiliales</taxon>
        <taxon>Nitratiruptoraceae</taxon>
        <taxon>Nitratiruptor</taxon>
    </lineage>
</organism>
<evidence type="ECO:0000256" key="4">
    <source>
        <dbReference type="ARBA" id="ARBA00022917"/>
    </source>
</evidence>
<dbReference type="AlphaFoldDB" id="A0A1W1WRN0"/>
<keyword evidence="4 6" id="KW-0648">Protein biosynthesis</keyword>
<dbReference type="Proteomes" id="UP000192602">
    <property type="component" value="Unassembled WGS sequence"/>
</dbReference>
<sequence length="186" mass="21262">MELNEVYEFAKDHMQKSLEVLKKDFNTLRTGRVTTAVVENIKVDYYGVPTPLNQAASVVAADATTIVISPWDKSLLGEIERAIQEANIGVNPNNDGEQIKLFFPPMTVEQREAEAKKAKQFGEKAKIAIRNVRREANDKIKKLFKDKVITEDEEKRALEEVQKITDEFVKKVDELVKQKEQEIMKV</sequence>
<feature type="domain" description="Ribosome recycling factor" evidence="7">
    <location>
        <begin position="21"/>
        <end position="184"/>
    </location>
</feature>
<dbReference type="RefSeq" id="WP_084274933.1">
    <property type="nucleotide sequence ID" value="NZ_AP026671.1"/>
</dbReference>
<dbReference type="PANTHER" id="PTHR20982:SF3">
    <property type="entry name" value="MITOCHONDRIAL RIBOSOME RECYCLING FACTOR PSEUDO 1"/>
    <property type="match status" value="1"/>
</dbReference>
<comment type="similarity">
    <text evidence="2 6">Belongs to the RRF family.</text>
</comment>
<dbReference type="EMBL" id="FWWZ01000001">
    <property type="protein sequence ID" value="SMC08660.1"/>
    <property type="molecule type" value="Genomic_DNA"/>
</dbReference>
<evidence type="ECO:0000256" key="6">
    <source>
        <dbReference type="HAMAP-Rule" id="MF_00040"/>
    </source>
</evidence>
<dbReference type="PANTHER" id="PTHR20982">
    <property type="entry name" value="RIBOSOME RECYCLING FACTOR"/>
    <property type="match status" value="1"/>
</dbReference>
<dbReference type="CDD" id="cd00520">
    <property type="entry name" value="RRF"/>
    <property type="match status" value="1"/>
</dbReference>
<dbReference type="NCBIfam" id="TIGR00496">
    <property type="entry name" value="frr"/>
    <property type="match status" value="1"/>
</dbReference>
<keyword evidence="9" id="KW-1185">Reference proteome</keyword>
<name>A0A1W1WRN0_9BACT</name>
<keyword evidence="3 6" id="KW-0963">Cytoplasm</keyword>
<comment type="subcellular location">
    <subcellularLocation>
        <location evidence="1 6">Cytoplasm</location>
    </subcellularLocation>
</comment>
<protein>
    <recommendedName>
        <fullName evidence="6">Ribosome-recycling factor</fullName>
        <shortName evidence="6">RRF</shortName>
    </recommendedName>
    <alternativeName>
        <fullName evidence="6">Ribosome-releasing factor</fullName>
    </alternativeName>
</protein>
<dbReference type="STRING" id="1069081.SAMN05660197_0424"/>
<evidence type="ECO:0000256" key="1">
    <source>
        <dbReference type="ARBA" id="ARBA00004496"/>
    </source>
</evidence>
<dbReference type="GO" id="GO:0043023">
    <property type="term" value="F:ribosomal large subunit binding"/>
    <property type="evidence" value="ECO:0007669"/>
    <property type="project" value="TreeGrafter"/>
</dbReference>
<comment type="function">
    <text evidence="5 6">Responsible for the release of ribosomes from messenger RNA at the termination of protein biosynthesis. May increase the efficiency of translation by recycling ribosomes from one round of translation to another.</text>
</comment>
<dbReference type="Gene3D" id="1.10.132.20">
    <property type="entry name" value="Ribosome-recycling factor"/>
    <property type="match status" value="1"/>
</dbReference>
<reference evidence="9" key="1">
    <citation type="submission" date="2017-04" db="EMBL/GenBank/DDBJ databases">
        <authorList>
            <person name="Varghese N."/>
            <person name="Submissions S."/>
        </authorList>
    </citation>
    <scope>NUCLEOTIDE SEQUENCE [LARGE SCALE GENOMIC DNA]</scope>
    <source>
        <strain evidence="9">DSM 16512</strain>
    </source>
</reference>
<evidence type="ECO:0000313" key="9">
    <source>
        <dbReference type="Proteomes" id="UP000192602"/>
    </source>
</evidence>
<proteinExistence type="inferred from homology"/>
<dbReference type="GO" id="GO:0005829">
    <property type="term" value="C:cytosol"/>
    <property type="evidence" value="ECO:0007669"/>
    <property type="project" value="GOC"/>
</dbReference>
<dbReference type="InterPro" id="IPR036191">
    <property type="entry name" value="RRF_sf"/>
</dbReference>
<evidence type="ECO:0000259" key="7">
    <source>
        <dbReference type="Pfam" id="PF01765"/>
    </source>
</evidence>
<dbReference type="Gene3D" id="3.30.1360.40">
    <property type="match status" value="1"/>
</dbReference>
<dbReference type="GO" id="GO:0002184">
    <property type="term" value="P:cytoplasmic translational termination"/>
    <property type="evidence" value="ECO:0007669"/>
    <property type="project" value="TreeGrafter"/>
</dbReference>
<dbReference type="HAMAP" id="MF_00040">
    <property type="entry name" value="RRF"/>
    <property type="match status" value="1"/>
</dbReference>
<evidence type="ECO:0000256" key="5">
    <source>
        <dbReference type="ARBA" id="ARBA00025050"/>
    </source>
</evidence>
<dbReference type="InterPro" id="IPR023584">
    <property type="entry name" value="Ribosome_recyc_fac_dom"/>
</dbReference>
<accession>A0A1W1WRN0</accession>
<gene>
    <name evidence="6" type="primary">frr</name>
    <name evidence="8" type="ORF">SAMN05660197_0424</name>
</gene>
<dbReference type="FunFam" id="3.30.1360.40:FF:000001">
    <property type="entry name" value="Ribosome-recycling factor"/>
    <property type="match status" value="1"/>
</dbReference>
<dbReference type="SUPFAM" id="SSF55194">
    <property type="entry name" value="Ribosome recycling factor, RRF"/>
    <property type="match status" value="1"/>
</dbReference>
<dbReference type="Pfam" id="PF01765">
    <property type="entry name" value="RRF"/>
    <property type="match status" value="1"/>
</dbReference>
<evidence type="ECO:0000313" key="8">
    <source>
        <dbReference type="EMBL" id="SMC08660.1"/>
    </source>
</evidence>
<evidence type="ECO:0000256" key="3">
    <source>
        <dbReference type="ARBA" id="ARBA00022490"/>
    </source>
</evidence>
<evidence type="ECO:0000256" key="2">
    <source>
        <dbReference type="ARBA" id="ARBA00005912"/>
    </source>
</evidence>